<evidence type="ECO:0000313" key="1">
    <source>
        <dbReference type="EMBL" id="CAH8248269.1"/>
    </source>
</evidence>
<keyword evidence="2" id="KW-1185">Reference proteome</keyword>
<name>A0ABM9G8I2_9BACL</name>
<gene>
    <name evidence="1" type="ORF">WJ0W_005526</name>
</gene>
<protein>
    <submittedName>
        <fullName evidence="1">Uncharacterized protein</fullName>
    </submittedName>
</protein>
<dbReference type="Proteomes" id="UP001154322">
    <property type="component" value="Unassembled WGS sequence"/>
</dbReference>
<accession>A0ABM9G8I2</accession>
<dbReference type="EMBL" id="CALYLO010000009">
    <property type="protein sequence ID" value="CAH8248269.1"/>
    <property type="molecule type" value="Genomic_DNA"/>
</dbReference>
<reference evidence="1" key="1">
    <citation type="submission" date="2022-06" db="EMBL/GenBank/DDBJ databases">
        <authorList>
            <person name="Dietemann V."/>
            <person name="Ory F."/>
            <person name="Dainat B."/>
            <person name="Oberhansli S."/>
        </authorList>
    </citation>
    <scope>NUCLEOTIDE SEQUENCE</scope>
    <source>
        <strain evidence="1">Ena-SAMPLE-TAB-26-04-2022-14:26:32:270-5432</strain>
    </source>
</reference>
<sequence length="56" mass="6175">MSALLNDFMEEHFGNMTLAPPQIKERSIGIFERVSQICKEQKADSNVAASSAAQSF</sequence>
<dbReference type="RefSeq" id="WP_213427700.1">
    <property type="nucleotide sequence ID" value="NZ_AP031286.1"/>
</dbReference>
<organism evidence="1 2">
    <name type="scientific">Paenibacillus melissococcoides</name>
    <dbReference type="NCBI Taxonomy" id="2912268"/>
    <lineage>
        <taxon>Bacteria</taxon>
        <taxon>Bacillati</taxon>
        <taxon>Bacillota</taxon>
        <taxon>Bacilli</taxon>
        <taxon>Bacillales</taxon>
        <taxon>Paenibacillaceae</taxon>
        <taxon>Paenibacillus</taxon>
    </lineage>
</organism>
<proteinExistence type="predicted"/>
<evidence type="ECO:0000313" key="2">
    <source>
        <dbReference type="Proteomes" id="UP001154322"/>
    </source>
</evidence>
<comment type="caution">
    <text evidence="1">The sequence shown here is derived from an EMBL/GenBank/DDBJ whole genome shotgun (WGS) entry which is preliminary data.</text>
</comment>